<dbReference type="InterPro" id="IPR003961">
    <property type="entry name" value="FN3_dom"/>
</dbReference>
<dbReference type="AlphaFoldDB" id="A0AAU9IPG0"/>
<dbReference type="InterPro" id="IPR036116">
    <property type="entry name" value="FN3_sf"/>
</dbReference>
<reference evidence="2" key="1">
    <citation type="submission" date="2021-09" db="EMBL/GenBank/DDBJ databases">
        <authorList>
            <consortium name="AG Swart"/>
            <person name="Singh M."/>
            <person name="Singh A."/>
            <person name="Seah K."/>
            <person name="Emmerich C."/>
        </authorList>
    </citation>
    <scope>NUCLEOTIDE SEQUENCE</scope>
    <source>
        <strain evidence="2">ATCC30299</strain>
    </source>
</reference>
<dbReference type="SUPFAM" id="SSF49265">
    <property type="entry name" value="Fibronectin type III"/>
    <property type="match status" value="1"/>
</dbReference>
<protein>
    <recommendedName>
        <fullName evidence="1">Fibronectin type-III domain-containing protein</fullName>
    </recommendedName>
</protein>
<dbReference type="CDD" id="cd00063">
    <property type="entry name" value="FN3"/>
    <property type="match status" value="1"/>
</dbReference>
<dbReference type="PROSITE" id="PS50853">
    <property type="entry name" value="FN3"/>
    <property type="match status" value="1"/>
</dbReference>
<organism evidence="2 3">
    <name type="scientific">Blepharisma stoltei</name>
    <dbReference type="NCBI Taxonomy" id="1481888"/>
    <lineage>
        <taxon>Eukaryota</taxon>
        <taxon>Sar</taxon>
        <taxon>Alveolata</taxon>
        <taxon>Ciliophora</taxon>
        <taxon>Postciliodesmatophora</taxon>
        <taxon>Heterotrichea</taxon>
        <taxon>Heterotrichida</taxon>
        <taxon>Blepharismidae</taxon>
        <taxon>Blepharisma</taxon>
    </lineage>
</organism>
<evidence type="ECO:0000313" key="2">
    <source>
        <dbReference type="EMBL" id="CAG9315636.1"/>
    </source>
</evidence>
<dbReference type="Pfam" id="PF00041">
    <property type="entry name" value="fn3"/>
    <property type="match status" value="1"/>
</dbReference>
<comment type="caution">
    <text evidence="2">The sequence shown here is derived from an EMBL/GenBank/DDBJ whole genome shotgun (WGS) entry which is preliminary data.</text>
</comment>
<evidence type="ECO:0000259" key="1">
    <source>
        <dbReference type="PROSITE" id="PS50853"/>
    </source>
</evidence>
<gene>
    <name evidence="2" type="ORF">BSTOLATCC_MIC14386</name>
</gene>
<dbReference type="InterPro" id="IPR013783">
    <property type="entry name" value="Ig-like_fold"/>
</dbReference>
<keyword evidence="3" id="KW-1185">Reference proteome</keyword>
<dbReference type="Gene3D" id="2.60.40.10">
    <property type="entry name" value="Immunoglobulins"/>
    <property type="match status" value="1"/>
</dbReference>
<accession>A0AAU9IPG0</accession>
<dbReference type="Proteomes" id="UP001162131">
    <property type="component" value="Unassembled WGS sequence"/>
</dbReference>
<feature type="domain" description="Fibronectin type-III" evidence="1">
    <location>
        <begin position="3"/>
        <end position="95"/>
    </location>
</feature>
<proteinExistence type="predicted"/>
<evidence type="ECO:0000313" key="3">
    <source>
        <dbReference type="Proteomes" id="UP001162131"/>
    </source>
</evidence>
<sequence>MFKFISIRVDEVTHSSISISWTIDLQIKPTKFQINVKKHTKLLVDLGTIEASKAATGYTLINLSPSTLYEIKVAPAIKSKTLSWSLPEVVMTLNPPNRDILVTSERLVQKESNELREILMARRSRNWNDFTKNSYKFCVPRELSEVRLKRVLLWGEAMTVLEENGYGLNDDHFLGPIYKN</sequence>
<dbReference type="EMBL" id="CAJZBQ010000014">
    <property type="protein sequence ID" value="CAG9315636.1"/>
    <property type="molecule type" value="Genomic_DNA"/>
</dbReference>
<name>A0AAU9IPG0_9CILI</name>